<name>A0A6L6HTS0_9RHOB</name>
<dbReference type="SUPFAM" id="SSF53756">
    <property type="entry name" value="UDP-Glycosyltransferase/glycogen phosphorylase"/>
    <property type="match status" value="1"/>
</dbReference>
<dbReference type="Gene3D" id="3.40.50.2000">
    <property type="entry name" value="Glycogen Phosphorylase B"/>
    <property type="match status" value="2"/>
</dbReference>
<protein>
    <submittedName>
        <fullName evidence="1">Glycosyltransferase</fullName>
    </submittedName>
</protein>
<proteinExistence type="predicted"/>
<dbReference type="EMBL" id="WMBT01000010">
    <property type="protein sequence ID" value="MTE01515.1"/>
    <property type="molecule type" value="Genomic_DNA"/>
</dbReference>
<accession>A0A6L6HTS0</accession>
<gene>
    <name evidence="1" type="ORF">GIY56_14595</name>
</gene>
<comment type="caution">
    <text evidence="1">The sequence shown here is derived from an EMBL/GenBank/DDBJ whole genome shotgun (WGS) entry which is preliminary data.</text>
</comment>
<reference evidence="1 2" key="1">
    <citation type="submission" date="2019-11" db="EMBL/GenBank/DDBJ databases">
        <authorList>
            <person name="Lang L."/>
        </authorList>
    </citation>
    <scope>NUCLEOTIDE SEQUENCE [LARGE SCALE GENOMIC DNA]</scope>
    <source>
        <strain evidence="1 2">YIM 132242</strain>
    </source>
</reference>
<evidence type="ECO:0000313" key="1">
    <source>
        <dbReference type="EMBL" id="MTE01515.1"/>
    </source>
</evidence>
<organism evidence="1 2">
    <name type="scientific">Paracoccus lichenicola</name>
    <dbReference type="NCBI Taxonomy" id="2665644"/>
    <lineage>
        <taxon>Bacteria</taxon>
        <taxon>Pseudomonadati</taxon>
        <taxon>Pseudomonadota</taxon>
        <taxon>Alphaproteobacteria</taxon>
        <taxon>Rhodobacterales</taxon>
        <taxon>Paracoccaceae</taxon>
        <taxon>Paracoccus</taxon>
    </lineage>
</organism>
<evidence type="ECO:0000313" key="2">
    <source>
        <dbReference type="Proteomes" id="UP000481417"/>
    </source>
</evidence>
<keyword evidence="2" id="KW-1185">Reference proteome</keyword>
<dbReference type="Proteomes" id="UP000481417">
    <property type="component" value="Unassembled WGS sequence"/>
</dbReference>
<keyword evidence="1" id="KW-0808">Transferase</keyword>
<dbReference type="Pfam" id="PF13692">
    <property type="entry name" value="Glyco_trans_1_4"/>
    <property type="match status" value="1"/>
</dbReference>
<dbReference type="AlphaFoldDB" id="A0A6L6HTS0"/>
<dbReference type="RefSeq" id="WP_154765588.1">
    <property type="nucleotide sequence ID" value="NZ_WMBT01000010.1"/>
</dbReference>
<dbReference type="PANTHER" id="PTHR12526">
    <property type="entry name" value="GLYCOSYLTRANSFERASE"/>
    <property type="match status" value="1"/>
</dbReference>
<dbReference type="PANTHER" id="PTHR12526:SF636">
    <property type="entry name" value="BLL3647 PROTEIN"/>
    <property type="match status" value="1"/>
</dbReference>
<dbReference type="GO" id="GO:0016757">
    <property type="term" value="F:glycosyltransferase activity"/>
    <property type="evidence" value="ECO:0007669"/>
    <property type="project" value="TreeGrafter"/>
</dbReference>
<sequence>MTFGHKPAIGYVINTYPRPSHSFIRREILALEAAGWTIHRFAMRGNAAELVDPADQSEHAQTEHVLESGAIRLGQDFMRAALRAPAAARSALRDARRGGVRHLAYLAEGARVANRARALGISHLHAHFGTNSTDVARHAARLAGIGYSFTAHGPEEFDAPRALRLGDKLAGARFAVAISHYGRSQLCRWVDHRHWDRIHVVHCGIEPARFPDPPPLPVARPLRLAAIGRFSEQKGFLALLPALAAARRNADIRLTLVGDGELRPEIEALIAAHALGDAVTLTGWLDEAGVRGQLAASHALVLPSFAEGLPMVVMEAMAQGRPVLATAIAGVPELVRPGETGWLVPAGDEAGLGEAMVALAATPVEVMAGMGLNGRARVLAHHDVAAEAEKLGALFAAACRGQAA</sequence>